<dbReference type="InterPro" id="IPR016039">
    <property type="entry name" value="Thiolase-like"/>
</dbReference>
<evidence type="ECO:0000313" key="2">
    <source>
        <dbReference type="Proteomes" id="UP000053413"/>
    </source>
</evidence>
<comment type="caution">
    <text evidence="1">The sequence shown here is derived from an EMBL/GenBank/DDBJ whole genome shotgun (WGS) entry which is preliminary data.</text>
</comment>
<evidence type="ECO:0000313" key="1">
    <source>
        <dbReference type="EMBL" id="KUL65069.1"/>
    </source>
</evidence>
<dbReference type="GeneID" id="97429557"/>
<dbReference type="AlphaFoldDB" id="A0A0X3X7J0"/>
<dbReference type="EMBL" id="LLZJ01000073">
    <property type="protein sequence ID" value="KUL65069.1"/>
    <property type="molecule type" value="Genomic_DNA"/>
</dbReference>
<protein>
    <recommendedName>
        <fullName evidence="3">Coronafacic acid synthetase</fullName>
    </recommendedName>
</protein>
<dbReference type="Proteomes" id="UP000053413">
    <property type="component" value="Unassembled WGS sequence"/>
</dbReference>
<gene>
    <name evidence="1" type="ORF">ADL28_08285</name>
</gene>
<proteinExistence type="predicted"/>
<reference evidence="2" key="1">
    <citation type="submission" date="2015-10" db="EMBL/GenBank/DDBJ databases">
        <authorList>
            <person name="Ju K.-S."/>
            <person name="Doroghazi J.R."/>
            <person name="Metcalf W.W."/>
        </authorList>
    </citation>
    <scope>NUCLEOTIDE SEQUENCE [LARGE SCALE GENOMIC DNA]</scope>
    <source>
        <strain evidence="2">NRRL F-8817</strain>
    </source>
</reference>
<dbReference type="Gene3D" id="3.40.47.10">
    <property type="match status" value="1"/>
</dbReference>
<name>A0A0X3X7J0_STRVO</name>
<dbReference type="RefSeq" id="WP_059143060.1">
    <property type="nucleotide sequence ID" value="NZ_LLZJ01000073.1"/>
</dbReference>
<sequence length="197" mass="20235">MNAFPAFGSYAICPPDTADVAVVGHGDASREQLTAVRSRIPSLYADPLAWLVADAVENALSECAADVLACREDVAVILVSAHCTLHTMDAVARSLPAPRVSPLRFAGASPGSAGSLLCLLHGFKGSSLTFSMTPEDGLPAARTVARSWLRSGAAPYVVLCAHQVHEGQGHSVRCALLAPAAGVAHAGDVGRATAGRE</sequence>
<dbReference type="GO" id="GO:0016747">
    <property type="term" value="F:acyltransferase activity, transferring groups other than amino-acyl groups"/>
    <property type="evidence" value="ECO:0007669"/>
    <property type="project" value="UniProtKB-ARBA"/>
</dbReference>
<organism evidence="1 2">
    <name type="scientific">Streptomyces violaceusniger</name>
    <dbReference type="NCBI Taxonomy" id="68280"/>
    <lineage>
        <taxon>Bacteria</taxon>
        <taxon>Bacillati</taxon>
        <taxon>Actinomycetota</taxon>
        <taxon>Actinomycetes</taxon>
        <taxon>Kitasatosporales</taxon>
        <taxon>Streptomycetaceae</taxon>
        <taxon>Streptomyces</taxon>
        <taxon>Streptomyces violaceusniger group</taxon>
    </lineage>
</organism>
<evidence type="ECO:0008006" key="3">
    <source>
        <dbReference type="Google" id="ProtNLM"/>
    </source>
</evidence>
<accession>A0A0X3X7J0</accession>